<accession>A0A9P7K3Q4</accession>
<reference evidence="2" key="2">
    <citation type="submission" date="2021-10" db="EMBL/GenBank/DDBJ databases">
        <title>Phylogenomics reveals ancestral predisposition of the termite-cultivated fungus Termitomyces towards a domesticated lifestyle.</title>
        <authorList>
            <person name="Auxier B."/>
            <person name="Grum-Grzhimaylo A."/>
            <person name="Cardenas M.E."/>
            <person name="Lodge J.D."/>
            <person name="Laessoe T."/>
            <person name="Pedersen O."/>
            <person name="Smith M.E."/>
            <person name="Kuyper T.W."/>
            <person name="Franco-Molano E.A."/>
            <person name="Baroni T.J."/>
            <person name="Aanen D.K."/>
        </authorList>
    </citation>
    <scope>NUCLEOTIDE SEQUENCE</scope>
    <source>
        <strain evidence="2">D49</strain>
    </source>
</reference>
<gene>
    <name evidence="2" type="ORF">H0H81_012186</name>
</gene>
<dbReference type="InterPro" id="IPR050327">
    <property type="entry name" value="Proton-linked_MCT"/>
</dbReference>
<evidence type="ECO:0000313" key="3">
    <source>
        <dbReference type="Proteomes" id="UP000717328"/>
    </source>
</evidence>
<comment type="caution">
    <text evidence="2">The sequence shown here is derived from an EMBL/GenBank/DDBJ whole genome shotgun (WGS) entry which is preliminary data.</text>
</comment>
<dbReference type="EMBL" id="JABCKI010006161">
    <property type="protein sequence ID" value="KAG5635160.1"/>
    <property type="molecule type" value="Genomic_DNA"/>
</dbReference>
<dbReference type="PANTHER" id="PTHR11360">
    <property type="entry name" value="MONOCARBOXYLATE TRANSPORTER"/>
    <property type="match status" value="1"/>
</dbReference>
<feature type="transmembrane region" description="Helical" evidence="1">
    <location>
        <begin position="240"/>
        <end position="260"/>
    </location>
</feature>
<feature type="transmembrane region" description="Helical" evidence="1">
    <location>
        <begin position="185"/>
        <end position="204"/>
    </location>
</feature>
<dbReference type="Proteomes" id="UP000717328">
    <property type="component" value="Unassembled WGS sequence"/>
</dbReference>
<proteinExistence type="predicted"/>
<dbReference type="OrthoDB" id="6499973at2759"/>
<evidence type="ECO:0000313" key="2">
    <source>
        <dbReference type="EMBL" id="KAG5635160.1"/>
    </source>
</evidence>
<keyword evidence="1" id="KW-0812">Transmembrane</keyword>
<organism evidence="2 3">
    <name type="scientific">Sphagnurus paluster</name>
    <dbReference type="NCBI Taxonomy" id="117069"/>
    <lineage>
        <taxon>Eukaryota</taxon>
        <taxon>Fungi</taxon>
        <taxon>Dikarya</taxon>
        <taxon>Basidiomycota</taxon>
        <taxon>Agaricomycotina</taxon>
        <taxon>Agaricomycetes</taxon>
        <taxon>Agaricomycetidae</taxon>
        <taxon>Agaricales</taxon>
        <taxon>Tricholomatineae</taxon>
        <taxon>Lyophyllaceae</taxon>
        <taxon>Sphagnurus</taxon>
    </lineage>
</organism>
<keyword evidence="1" id="KW-0472">Membrane</keyword>
<dbReference type="AlphaFoldDB" id="A0A9P7K3Q4"/>
<protein>
    <submittedName>
        <fullName evidence="2">Uncharacterized protein</fullName>
    </submittedName>
</protein>
<sequence length="262" mass="27691">MLVHALLDATTTILSGIPYPRPGTRHSLGNNVRARPGCRIPLLPATPGAGYGDGHHGKGPFASAFSRWSQCAIAKFIPQGGALGSTVHPILLNQLFSGHAGFHSGVRASAALNLGAIAIALLLVKPRLPPSPCKGSSTWKNLQTFSREPAYVATTVGIFLIVAGLYFPIFFLQLKTIENGLSPGFAFYTLVILNATNGVGRVIPNIFARPLGVFNLMIFCMASVGVLVFCMLPVKDVPGTVVFAVLYGFFSGACGSFVSFTR</sequence>
<feature type="transmembrane region" description="Helical" evidence="1">
    <location>
        <begin position="150"/>
        <end position="173"/>
    </location>
</feature>
<dbReference type="InterPro" id="IPR036259">
    <property type="entry name" value="MFS_trans_sf"/>
</dbReference>
<reference evidence="2" key="1">
    <citation type="submission" date="2021-02" db="EMBL/GenBank/DDBJ databases">
        <authorList>
            <person name="Nieuwenhuis M."/>
            <person name="Van De Peppel L.J.J."/>
        </authorList>
    </citation>
    <scope>NUCLEOTIDE SEQUENCE</scope>
    <source>
        <strain evidence="2">D49</strain>
    </source>
</reference>
<evidence type="ECO:0000256" key="1">
    <source>
        <dbReference type="SAM" id="Phobius"/>
    </source>
</evidence>
<dbReference type="PANTHER" id="PTHR11360:SF284">
    <property type="entry name" value="EG:103B4.3 PROTEIN-RELATED"/>
    <property type="match status" value="1"/>
</dbReference>
<name>A0A9P7K3Q4_9AGAR</name>
<dbReference type="SUPFAM" id="SSF103473">
    <property type="entry name" value="MFS general substrate transporter"/>
    <property type="match status" value="1"/>
</dbReference>
<keyword evidence="3" id="KW-1185">Reference proteome</keyword>
<keyword evidence="1" id="KW-1133">Transmembrane helix</keyword>
<dbReference type="Gene3D" id="1.20.1250.20">
    <property type="entry name" value="MFS general substrate transporter like domains"/>
    <property type="match status" value="1"/>
</dbReference>
<feature type="transmembrane region" description="Helical" evidence="1">
    <location>
        <begin position="211"/>
        <end position="234"/>
    </location>
</feature>